<reference evidence="8" key="1">
    <citation type="journal article" date="2021" name="Proc. Natl. Acad. Sci. U.S.A.">
        <title>Three genomes in the algal genus Volvox reveal the fate of a haploid sex-determining region after a transition to homothallism.</title>
        <authorList>
            <person name="Yamamoto K."/>
            <person name="Hamaji T."/>
            <person name="Kawai-Toyooka H."/>
            <person name="Matsuzaki R."/>
            <person name="Takahashi F."/>
            <person name="Nishimura Y."/>
            <person name="Kawachi M."/>
            <person name="Noguchi H."/>
            <person name="Minakuchi Y."/>
            <person name="Umen J.G."/>
            <person name="Toyoda A."/>
            <person name="Nozaki H."/>
        </authorList>
    </citation>
    <scope>NUCLEOTIDE SEQUENCE</scope>
    <source>
        <strain evidence="8">NIES-3780</strain>
    </source>
</reference>
<dbReference type="GO" id="GO:0005739">
    <property type="term" value="C:mitochondrion"/>
    <property type="evidence" value="ECO:0007669"/>
    <property type="project" value="TreeGrafter"/>
</dbReference>
<evidence type="ECO:0000313" key="8">
    <source>
        <dbReference type="EMBL" id="GIL50750.1"/>
    </source>
</evidence>
<dbReference type="PANTHER" id="PTHR23426">
    <property type="entry name" value="FERREDOXIN/ADRENODOXIN"/>
    <property type="match status" value="1"/>
</dbReference>
<dbReference type="PANTHER" id="PTHR23426:SF65">
    <property type="entry name" value="FERREDOXIN-2, MITOCHONDRIAL"/>
    <property type="match status" value="1"/>
</dbReference>
<evidence type="ECO:0000256" key="1">
    <source>
        <dbReference type="ARBA" id="ARBA00010914"/>
    </source>
</evidence>
<keyword evidence="2" id="KW-0001">2Fe-2S</keyword>
<evidence type="ECO:0000256" key="3">
    <source>
        <dbReference type="ARBA" id="ARBA00022723"/>
    </source>
</evidence>
<evidence type="ECO:0000313" key="9">
    <source>
        <dbReference type="Proteomes" id="UP000747399"/>
    </source>
</evidence>
<gene>
    <name evidence="8" type="ORF">Vafri_6899</name>
</gene>
<evidence type="ECO:0000256" key="6">
    <source>
        <dbReference type="ARBA" id="ARBA00034078"/>
    </source>
</evidence>
<dbReference type="Gene3D" id="3.10.20.30">
    <property type="match status" value="1"/>
</dbReference>
<dbReference type="InterPro" id="IPR001041">
    <property type="entry name" value="2Fe-2S_ferredoxin-type"/>
</dbReference>
<comment type="caution">
    <text evidence="8">The sequence shown here is derived from an EMBL/GenBank/DDBJ whole genome shotgun (WGS) entry which is preliminary data.</text>
</comment>
<accession>A0A8J4B3C1</accession>
<dbReference type="GO" id="GO:0046872">
    <property type="term" value="F:metal ion binding"/>
    <property type="evidence" value="ECO:0007669"/>
    <property type="project" value="UniProtKB-KW"/>
</dbReference>
<dbReference type="GO" id="GO:0051537">
    <property type="term" value="F:2 iron, 2 sulfur cluster binding"/>
    <property type="evidence" value="ECO:0007669"/>
    <property type="project" value="UniProtKB-KW"/>
</dbReference>
<dbReference type="InterPro" id="IPR036010">
    <property type="entry name" value="2Fe-2S_ferredoxin-like_sf"/>
</dbReference>
<evidence type="ECO:0000256" key="5">
    <source>
        <dbReference type="ARBA" id="ARBA00023014"/>
    </source>
</evidence>
<name>A0A8J4B3C1_9CHLO</name>
<dbReference type="GO" id="GO:0009055">
    <property type="term" value="F:electron transfer activity"/>
    <property type="evidence" value="ECO:0007669"/>
    <property type="project" value="TreeGrafter"/>
</dbReference>
<comment type="similarity">
    <text evidence="1">Belongs to the adrenodoxin/putidaredoxin family.</text>
</comment>
<dbReference type="Pfam" id="PF00111">
    <property type="entry name" value="Fer2"/>
    <property type="match status" value="1"/>
</dbReference>
<dbReference type="SUPFAM" id="SSF54292">
    <property type="entry name" value="2Fe-2S ferredoxin-like"/>
    <property type="match status" value="1"/>
</dbReference>
<dbReference type="GO" id="GO:0140647">
    <property type="term" value="P:P450-containing electron transport chain"/>
    <property type="evidence" value="ECO:0007669"/>
    <property type="project" value="InterPro"/>
</dbReference>
<dbReference type="InterPro" id="IPR001055">
    <property type="entry name" value="Adrenodoxin-like"/>
</dbReference>
<comment type="cofactor">
    <cofactor evidence="6">
        <name>[2Fe-2S] cluster</name>
        <dbReference type="ChEBI" id="CHEBI:190135"/>
    </cofactor>
</comment>
<keyword evidence="5" id="KW-0411">Iron-sulfur</keyword>
<organism evidence="8 9">
    <name type="scientific">Volvox africanus</name>
    <dbReference type="NCBI Taxonomy" id="51714"/>
    <lineage>
        <taxon>Eukaryota</taxon>
        <taxon>Viridiplantae</taxon>
        <taxon>Chlorophyta</taxon>
        <taxon>core chlorophytes</taxon>
        <taxon>Chlorophyceae</taxon>
        <taxon>CS clade</taxon>
        <taxon>Chlamydomonadales</taxon>
        <taxon>Volvocaceae</taxon>
        <taxon>Volvox</taxon>
    </lineage>
</organism>
<evidence type="ECO:0000256" key="4">
    <source>
        <dbReference type="ARBA" id="ARBA00023004"/>
    </source>
</evidence>
<keyword evidence="4" id="KW-0408">Iron</keyword>
<dbReference type="EMBL" id="BNCO01000009">
    <property type="protein sequence ID" value="GIL50750.1"/>
    <property type="molecule type" value="Genomic_DNA"/>
</dbReference>
<feature type="domain" description="2Fe-2S ferredoxin-type" evidence="7">
    <location>
        <begin position="38"/>
        <end position="144"/>
    </location>
</feature>
<protein>
    <recommendedName>
        <fullName evidence="7">2Fe-2S ferredoxin-type domain-containing protein</fullName>
    </recommendedName>
</protein>
<keyword evidence="9" id="KW-1185">Reference proteome</keyword>
<dbReference type="PROSITE" id="PS51085">
    <property type="entry name" value="2FE2S_FER_2"/>
    <property type="match status" value="1"/>
</dbReference>
<evidence type="ECO:0000259" key="7">
    <source>
        <dbReference type="PROSITE" id="PS51085"/>
    </source>
</evidence>
<sequence length="144" mass="15128">MFPAKLATHPLPSADGPLGVRARGRPAVRSCAASTPTIQLTVQAKDGPKVSVAVESGDILRTVLMAEKIDLYTTWGKIWQCGGGGNCGTCIVDVREGADLLSELTQAEKKKLAGKPATWRLACQTRVGDGESTGAVTIVTRPQQ</sequence>
<proteinExistence type="inferred from homology"/>
<dbReference type="InterPro" id="IPR012675">
    <property type="entry name" value="Beta-grasp_dom_sf"/>
</dbReference>
<evidence type="ECO:0000256" key="2">
    <source>
        <dbReference type="ARBA" id="ARBA00022714"/>
    </source>
</evidence>
<keyword evidence="3" id="KW-0479">Metal-binding</keyword>
<dbReference type="AlphaFoldDB" id="A0A8J4B3C1"/>
<dbReference type="Proteomes" id="UP000747399">
    <property type="component" value="Unassembled WGS sequence"/>
</dbReference>